<dbReference type="Proteomes" id="UP000785613">
    <property type="component" value="Unassembled WGS sequence"/>
</dbReference>
<comment type="caution">
    <text evidence="2">The sequence shown here is derived from an EMBL/GenBank/DDBJ whole genome shotgun (WGS) entry which is preliminary data.</text>
</comment>
<gene>
    <name evidence="2" type="ORF">F0185_32810</name>
</gene>
<sequence length="133" mass="13824">MSAVAIIRALLVAHAPLIALVPAARIAAGTIPAGALPAIGITEISGNEQDTVARAGNSLVTARVQITVYAASYPQQKAVLKAAKLGPGVHTGLIAGYEVRSVLRYLVGPDMGDDTIPTFEQSRDFMVTYIEPA</sequence>
<feature type="signal peptide" evidence="1">
    <location>
        <begin position="1"/>
        <end position="27"/>
    </location>
</feature>
<keyword evidence="1" id="KW-0732">Signal</keyword>
<proteinExistence type="predicted"/>
<dbReference type="RefSeq" id="WP_167232753.1">
    <property type="nucleotide sequence ID" value="NZ_VUYU01000046.1"/>
</dbReference>
<dbReference type="EMBL" id="VUYU01000046">
    <property type="protein sequence ID" value="NHZ38330.1"/>
    <property type="molecule type" value="Genomic_DNA"/>
</dbReference>
<keyword evidence="3" id="KW-1185">Reference proteome</keyword>
<reference evidence="2 3" key="1">
    <citation type="submission" date="2019-09" db="EMBL/GenBank/DDBJ databases">
        <title>Taxonomy of Antarctic Massilia spp.: description of Massilia rubra sp. nov., Massilia aquatica sp. nov., Massilia mucilaginosa sp. nov., Massilia frigida sp. nov. isolated from streams, lakes and regoliths.</title>
        <authorList>
            <person name="Holochova P."/>
            <person name="Sedlacek I."/>
            <person name="Kralova S."/>
            <person name="Maslanova I."/>
            <person name="Busse H.-J."/>
            <person name="Stankova E."/>
            <person name="Vrbovska V."/>
            <person name="Kovarovic V."/>
            <person name="Bartak M."/>
            <person name="Svec P."/>
            <person name="Pantucek R."/>
        </authorList>
    </citation>
    <scope>NUCLEOTIDE SEQUENCE [LARGE SCALE GENOMIC DNA]</scope>
    <source>
        <strain evidence="2 3">CCM 8692</strain>
    </source>
</reference>
<organism evidence="2 3">
    <name type="scientific">Massilia rubra</name>
    <dbReference type="NCBI Taxonomy" id="2607910"/>
    <lineage>
        <taxon>Bacteria</taxon>
        <taxon>Pseudomonadati</taxon>
        <taxon>Pseudomonadota</taxon>
        <taxon>Betaproteobacteria</taxon>
        <taxon>Burkholderiales</taxon>
        <taxon>Oxalobacteraceae</taxon>
        <taxon>Telluria group</taxon>
        <taxon>Massilia</taxon>
    </lineage>
</organism>
<feature type="chain" id="PRO_5045302719" description="DUF3168 domain-containing protein" evidence="1">
    <location>
        <begin position="28"/>
        <end position="133"/>
    </location>
</feature>
<evidence type="ECO:0000313" key="3">
    <source>
        <dbReference type="Proteomes" id="UP000785613"/>
    </source>
</evidence>
<protein>
    <recommendedName>
        <fullName evidence="4">DUF3168 domain-containing protein</fullName>
    </recommendedName>
</protein>
<name>A0ABX0LUH6_9BURK</name>
<evidence type="ECO:0008006" key="4">
    <source>
        <dbReference type="Google" id="ProtNLM"/>
    </source>
</evidence>
<evidence type="ECO:0000313" key="2">
    <source>
        <dbReference type="EMBL" id="NHZ38330.1"/>
    </source>
</evidence>
<evidence type="ECO:0000256" key="1">
    <source>
        <dbReference type="SAM" id="SignalP"/>
    </source>
</evidence>
<accession>A0ABX0LUH6</accession>